<evidence type="ECO:0008006" key="4">
    <source>
        <dbReference type="Google" id="ProtNLM"/>
    </source>
</evidence>
<evidence type="ECO:0000313" key="3">
    <source>
        <dbReference type="Proteomes" id="UP000694392"/>
    </source>
</evidence>
<feature type="region of interest" description="Disordered" evidence="1">
    <location>
        <begin position="84"/>
        <end position="105"/>
    </location>
</feature>
<accession>A0A8D0GBF9</accession>
<proteinExistence type="predicted"/>
<protein>
    <recommendedName>
        <fullName evidence="4">E3 ubiquitin-protein ligase RNF216</fullName>
    </recommendedName>
</protein>
<feature type="compositionally biased region" description="Low complexity" evidence="1">
    <location>
        <begin position="209"/>
        <end position="220"/>
    </location>
</feature>
<sequence>MEEGGGNEEVIHLNSFHSHRGKDWINRRDEGLITISDSSDEELPIMLDIPLQEPRDNEDDDVVILMETSKQQLLRPNVIRPAAPWRGVNQTGEGGSKSKSAVRNGDIEKMAPASFVLHRTRQSCKTEGRAGPSMDENEVFELPGPSEFSGHGVDRGNKSEPGPSVAQTKARPHCEKDVINVEEVDSVINRVAQDQQDEDSEPEIVQNHGGAAAAAATAGGPCIQENSRLDHPYFQPAVNELHAVANRLAPQQGQPEAELGPLLRAFQEETPGPAFPRPEPQQDGIPGPASPQPAHPPEEARSQRAAINEEPGPAFPVQGSHEPGSSNVPEQEAAGLDKDLTVLLIKETEARFPDVKREYIEELIHAQNCCDLNILCNFLLENPDYPKKEGRVVLNPNSSLLASQDETKVPKVDYFDFSKLAPLDQR</sequence>
<feature type="region of interest" description="Disordered" evidence="1">
    <location>
        <begin position="189"/>
        <end position="228"/>
    </location>
</feature>
<reference evidence="2" key="2">
    <citation type="submission" date="2025-09" db="UniProtKB">
        <authorList>
            <consortium name="Ensembl"/>
        </authorList>
    </citation>
    <scope>IDENTIFICATION</scope>
</reference>
<dbReference type="Ensembl" id="ENSSPUT00000004052.1">
    <property type="protein sequence ID" value="ENSSPUP00000003812.1"/>
    <property type="gene ID" value="ENSSPUG00000002931.1"/>
</dbReference>
<organism evidence="2 3">
    <name type="scientific">Sphenodon punctatus</name>
    <name type="common">Tuatara</name>
    <name type="synonym">Hatteria punctata</name>
    <dbReference type="NCBI Taxonomy" id="8508"/>
    <lineage>
        <taxon>Eukaryota</taxon>
        <taxon>Metazoa</taxon>
        <taxon>Chordata</taxon>
        <taxon>Craniata</taxon>
        <taxon>Vertebrata</taxon>
        <taxon>Euteleostomi</taxon>
        <taxon>Lepidosauria</taxon>
        <taxon>Sphenodontia</taxon>
        <taxon>Sphenodontidae</taxon>
        <taxon>Sphenodon</taxon>
    </lineage>
</organism>
<evidence type="ECO:0000313" key="2">
    <source>
        <dbReference type="Ensembl" id="ENSSPUP00000003812.1"/>
    </source>
</evidence>
<dbReference type="Proteomes" id="UP000694392">
    <property type="component" value="Unplaced"/>
</dbReference>
<feature type="region of interest" description="Disordered" evidence="1">
    <location>
        <begin position="117"/>
        <end position="174"/>
    </location>
</feature>
<feature type="region of interest" description="Disordered" evidence="1">
    <location>
        <begin position="268"/>
        <end position="331"/>
    </location>
</feature>
<name>A0A8D0GBF9_SPHPU</name>
<reference evidence="2" key="1">
    <citation type="submission" date="2025-08" db="UniProtKB">
        <authorList>
            <consortium name="Ensembl"/>
        </authorList>
    </citation>
    <scope>IDENTIFICATION</scope>
</reference>
<dbReference type="AlphaFoldDB" id="A0A8D0GBF9"/>
<dbReference type="OMA" id="YCEQIAN"/>
<keyword evidence="3" id="KW-1185">Reference proteome</keyword>
<dbReference type="GeneTree" id="ENSGT00510000048032"/>
<evidence type="ECO:0000256" key="1">
    <source>
        <dbReference type="SAM" id="MobiDB-lite"/>
    </source>
</evidence>